<keyword evidence="3" id="KW-1185">Reference proteome</keyword>
<dbReference type="SUPFAM" id="SSF55729">
    <property type="entry name" value="Acyl-CoA N-acyltransferases (Nat)"/>
    <property type="match status" value="1"/>
</dbReference>
<keyword evidence="2" id="KW-0808">Transferase</keyword>
<evidence type="ECO:0000313" key="2">
    <source>
        <dbReference type="EMBL" id="TVT27574.1"/>
    </source>
</evidence>
<dbReference type="OrthoDB" id="5405911at2"/>
<dbReference type="Proteomes" id="UP000320011">
    <property type="component" value="Unassembled WGS sequence"/>
</dbReference>
<dbReference type="Gene3D" id="3.40.630.30">
    <property type="match status" value="1"/>
</dbReference>
<comment type="caution">
    <text evidence="2">The sequence shown here is derived from an EMBL/GenBank/DDBJ whole genome shotgun (WGS) entry which is preliminary data.</text>
</comment>
<sequence>MTETADTTENAVTVRRADAENRYEIRVDGELAGFTAYRDRGDQRVFYHTEIAEAFGGRGLSGVLVGQALTDVRESGRTAVPVCPLVAAYLRKHPEYADIARPVEPAILSWLDTELG</sequence>
<reference evidence="2 3" key="1">
    <citation type="submission" date="2019-07" db="EMBL/GenBank/DDBJ databases">
        <authorList>
            <person name="Duangmal K."/>
            <person name="Teo W.F.A."/>
        </authorList>
    </citation>
    <scope>NUCLEOTIDE SEQUENCE [LARGE SCALE GENOMIC DNA]</scope>
    <source>
        <strain evidence="2 3">TBRC 6029</strain>
    </source>
</reference>
<proteinExistence type="predicted"/>
<dbReference type="PANTHER" id="PTHR31435">
    <property type="entry name" value="PROTEIN NATD1"/>
    <property type="match status" value="1"/>
</dbReference>
<dbReference type="InterPro" id="IPR016181">
    <property type="entry name" value="Acyl_CoA_acyltransferase"/>
</dbReference>
<dbReference type="PANTHER" id="PTHR31435:SF10">
    <property type="entry name" value="BSR4717 PROTEIN"/>
    <property type="match status" value="1"/>
</dbReference>
<feature type="domain" description="N-acetyltransferase" evidence="1">
    <location>
        <begin position="15"/>
        <end position="101"/>
    </location>
</feature>
<dbReference type="RefSeq" id="WP_144592353.1">
    <property type="nucleotide sequence ID" value="NZ_VJWX01000466.1"/>
</dbReference>
<evidence type="ECO:0000313" key="3">
    <source>
        <dbReference type="Proteomes" id="UP000320011"/>
    </source>
</evidence>
<reference evidence="2 3" key="2">
    <citation type="submission" date="2019-08" db="EMBL/GenBank/DDBJ databases">
        <title>Amycolatopsis acidicola sp. nov., isolated from peat swamp forest soil.</title>
        <authorList>
            <person name="Srisuk N."/>
        </authorList>
    </citation>
    <scope>NUCLEOTIDE SEQUENCE [LARGE SCALE GENOMIC DNA]</scope>
    <source>
        <strain evidence="2 3">TBRC 6029</strain>
    </source>
</reference>
<dbReference type="AlphaFoldDB" id="A0A558ATH9"/>
<evidence type="ECO:0000259" key="1">
    <source>
        <dbReference type="PROSITE" id="PS51729"/>
    </source>
</evidence>
<gene>
    <name evidence="2" type="ORF">FNH05_30735</name>
</gene>
<dbReference type="InterPro" id="IPR045057">
    <property type="entry name" value="Gcn5-rel_NAT"/>
</dbReference>
<organism evidence="2 3">
    <name type="scientific">Amycolatopsis rhizosphaerae</name>
    <dbReference type="NCBI Taxonomy" id="2053003"/>
    <lineage>
        <taxon>Bacteria</taxon>
        <taxon>Bacillati</taxon>
        <taxon>Actinomycetota</taxon>
        <taxon>Actinomycetes</taxon>
        <taxon>Pseudonocardiales</taxon>
        <taxon>Pseudonocardiaceae</taxon>
        <taxon>Amycolatopsis</taxon>
    </lineage>
</organism>
<dbReference type="InterPro" id="IPR031165">
    <property type="entry name" value="GNAT_YJDJ"/>
</dbReference>
<protein>
    <submittedName>
        <fullName evidence="2">N-acetyltransferase</fullName>
    </submittedName>
</protein>
<dbReference type="PROSITE" id="PS51729">
    <property type="entry name" value="GNAT_YJDJ"/>
    <property type="match status" value="1"/>
</dbReference>
<name>A0A558ATH9_9PSEU</name>
<dbReference type="EMBL" id="VJWX01000466">
    <property type="protein sequence ID" value="TVT27574.1"/>
    <property type="molecule type" value="Genomic_DNA"/>
</dbReference>
<dbReference type="Pfam" id="PF14542">
    <property type="entry name" value="Acetyltransf_CG"/>
    <property type="match status" value="1"/>
</dbReference>
<dbReference type="GO" id="GO:0016740">
    <property type="term" value="F:transferase activity"/>
    <property type="evidence" value="ECO:0007669"/>
    <property type="project" value="UniProtKB-KW"/>
</dbReference>
<accession>A0A558ATH9</accession>